<dbReference type="InterPro" id="IPR013154">
    <property type="entry name" value="ADH-like_N"/>
</dbReference>
<evidence type="ECO:0000313" key="5">
    <source>
        <dbReference type="Proteomes" id="UP001500540"/>
    </source>
</evidence>
<dbReference type="Proteomes" id="UP001500540">
    <property type="component" value="Unassembled WGS sequence"/>
</dbReference>
<keyword evidence="1" id="KW-0521">NADP</keyword>
<dbReference type="InterPro" id="IPR011032">
    <property type="entry name" value="GroES-like_sf"/>
</dbReference>
<evidence type="ECO:0000256" key="2">
    <source>
        <dbReference type="ARBA" id="ARBA00023002"/>
    </source>
</evidence>
<reference evidence="5" key="1">
    <citation type="journal article" date="2019" name="Int. J. Syst. Evol. Microbiol.">
        <title>The Global Catalogue of Microorganisms (GCM) 10K type strain sequencing project: providing services to taxonomists for standard genome sequencing and annotation.</title>
        <authorList>
            <consortium name="The Broad Institute Genomics Platform"/>
            <consortium name="The Broad Institute Genome Sequencing Center for Infectious Disease"/>
            <person name="Wu L."/>
            <person name="Ma J."/>
        </authorList>
    </citation>
    <scope>NUCLEOTIDE SEQUENCE [LARGE SCALE GENOMIC DNA]</scope>
    <source>
        <strain evidence="5">JCM 16950</strain>
    </source>
</reference>
<dbReference type="RefSeq" id="WP_344784235.1">
    <property type="nucleotide sequence ID" value="NZ_BAABAF010000008.1"/>
</dbReference>
<feature type="domain" description="Enoyl reductase (ER)" evidence="3">
    <location>
        <begin position="11"/>
        <end position="307"/>
    </location>
</feature>
<dbReference type="EMBL" id="BAABAF010000008">
    <property type="protein sequence ID" value="GAA3772559.1"/>
    <property type="molecule type" value="Genomic_DNA"/>
</dbReference>
<dbReference type="SUPFAM" id="SSF50129">
    <property type="entry name" value="GroES-like"/>
    <property type="match status" value="1"/>
</dbReference>
<dbReference type="SUPFAM" id="SSF51735">
    <property type="entry name" value="NAD(P)-binding Rossmann-fold domains"/>
    <property type="match status" value="1"/>
</dbReference>
<keyword evidence="5" id="KW-1185">Reference proteome</keyword>
<dbReference type="InterPro" id="IPR036291">
    <property type="entry name" value="NAD(P)-bd_dom_sf"/>
</dbReference>
<dbReference type="PANTHER" id="PTHR48106:SF13">
    <property type="entry name" value="QUINONE OXIDOREDUCTASE-RELATED"/>
    <property type="match status" value="1"/>
</dbReference>
<protein>
    <submittedName>
        <fullName evidence="4">NADP-dependent oxidoreductase</fullName>
    </submittedName>
</protein>
<dbReference type="PANTHER" id="PTHR48106">
    <property type="entry name" value="QUINONE OXIDOREDUCTASE PIG3-RELATED"/>
    <property type="match status" value="1"/>
</dbReference>
<evidence type="ECO:0000259" key="3">
    <source>
        <dbReference type="SMART" id="SM00829"/>
    </source>
</evidence>
<gene>
    <name evidence="4" type="ORF">GCM10022240_25770</name>
</gene>
<evidence type="ECO:0000313" key="4">
    <source>
        <dbReference type="EMBL" id="GAA3772559.1"/>
    </source>
</evidence>
<dbReference type="CDD" id="cd05289">
    <property type="entry name" value="MDR_like_2"/>
    <property type="match status" value="1"/>
</dbReference>
<dbReference type="Pfam" id="PF08240">
    <property type="entry name" value="ADH_N"/>
    <property type="match status" value="1"/>
</dbReference>
<comment type="caution">
    <text evidence="4">The sequence shown here is derived from an EMBL/GenBank/DDBJ whole genome shotgun (WGS) entry which is preliminary data.</text>
</comment>
<dbReference type="InterPro" id="IPR020843">
    <property type="entry name" value="ER"/>
</dbReference>
<dbReference type="SMART" id="SM00829">
    <property type="entry name" value="PKS_ER"/>
    <property type="match status" value="1"/>
</dbReference>
<organism evidence="4 5">
    <name type="scientific">Microbacterium kribbense</name>
    <dbReference type="NCBI Taxonomy" id="433645"/>
    <lineage>
        <taxon>Bacteria</taxon>
        <taxon>Bacillati</taxon>
        <taxon>Actinomycetota</taxon>
        <taxon>Actinomycetes</taxon>
        <taxon>Micrococcales</taxon>
        <taxon>Microbacteriaceae</taxon>
        <taxon>Microbacterium</taxon>
    </lineage>
</organism>
<dbReference type="Gene3D" id="3.40.50.720">
    <property type="entry name" value="NAD(P)-binding Rossmann-like Domain"/>
    <property type="match status" value="1"/>
</dbReference>
<sequence>MAQMWIAPRAGDVDVLEFVTAPVPAPGPGEVTVRVHAAGVNPADFKHFARATDGFPLPLGYEVAGTVTALGPGAGLASGGGAVGDEVLAFRVSGGYASELTVPAADVFAKPAVLSFEAAANLLLAGATAAEMVELTRVDAGDVVLIHAASGAVGISAAQQARWRGARVIGTASERSFDGLRRFGVEPVAYGEGLQDRLRALAPGGVDVVLDCVGTPEAVSVSAAVAKDRSRMVTIVAGPQTAAAGFIAIGGGMPASKAFRESVRGELIARAAAGDLVVPVARTYPLGQAREALRFLQTGHPGGKLALIP</sequence>
<accession>A0ABP7GRI4</accession>
<dbReference type="Pfam" id="PF13602">
    <property type="entry name" value="ADH_zinc_N_2"/>
    <property type="match status" value="1"/>
</dbReference>
<name>A0ABP7GRI4_9MICO</name>
<proteinExistence type="predicted"/>
<dbReference type="Gene3D" id="3.90.180.10">
    <property type="entry name" value="Medium-chain alcohol dehydrogenases, catalytic domain"/>
    <property type="match status" value="1"/>
</dbReference>
<evidence type="ECO:0000256" key="1">
    <source>
        <dbReference type="ARBA" id="ARBA00022857"/>
    </source>
</evidence>
<keyword evidence="2" id="KW-0560">Oxidoreductase</keyword>